<feature type="domain" description="HTH lysR-type" evidence="5">
    <location>
        <begin position="6"/>
        <end position="63"/>
    </location>
</feature>
<dbReference type="EMBL" id="QWJJ01000012">
    <property type="protein sequence ID" value="RII38096.1"/>
    <property type="molecule type" value="Genomic_DNA"/>
</dbReference>
<dbReference type="GO" id="GO:0003677">
    <property type="term" value="F:DNA binding"/>
    <property type="evidence" value="ECO:0007669"/>
    <property type="project" value="UniProtKB-KW"/>
</dbReference>
<proteinExistence type="inferred from homology"/>
<dbReference type="SUPFAM" id="SSF53850">
    <property type="entry name" value="Periplasmic binding protein-like II"/>
    <property type="match status" value="1"/>
</dbReference>
<evidence type="ECO:0000256" key="3">
    <source>
        <dbReference type="ARBA" id="ARBA00023125"/>
    </source>
</evidence>
<dbReference type="Gene3D" id="1.10.10.10">
    <property type="entry name" value="Winged helix-like DNA-binding domain superfamily/Winged helix DNA-binding domain"/>
    <property type="match status" value="1"/>
</dbReference>
<dbReference type="InterPro" id="IPR036388">
    <property type="entry name" value="WH-like_DNA-bd_sf"/>
</dbReference>
<dbReference type="Pfam" id="PF03466">
    <property type="entry name" value="LysR_substrate"/>
    <property type="match status" value="1"/>
</dbReference>
<accession>A0A399J5K0</accession>
<name>A0A399J5K0_9RHOB</name>
<keyword evidence="3" id="KW-0238">DNA-binding</keyword>
<dbReference type="SUPFAM" id="SSF46785">
    <property type="entry name" value="Winged helix' DNA-binding domain"/>
    <property type="match status" value="1"/>
</dbReference>
<dbReference type="RefSeq" id="WP_119399747.1">
    <property type="nucleotide sequence ID" value="NZ_QWJJ01000012.1"/>
</dbReference>
<organism evidence="6 7">
    <name type="scientific">Pseudooceanicola sediminis</name>
    <dbReference type="NCBI Taxonomy" id="2211117"/>
    <lineage>
        <taxon>Bacteria</taxon>
        <taxon>Pseudomonadati</taxon>
        <taxon>Pseudomonadota</taxon>
        <taxon>Alphaproteobacteria</taxon>
        <taxon>Rhodobacterales</taxon>
        <taxon>Paracoccaceae</taxon>
        <taxon>Pseudooceanicola</taxon>
    </lineage>
</organism>
<dbReference type="GO" id="GO:0005829">
    <property type="term" value="C:cytosol"/>
    <property type="evidence" value="ECO:0007669"/>
    <property type="project" value="TreeGrafter"/>
</dbReference>
<evidence type="ECO:0000259" key="5">
    <source>
        <dbReference type="PROSITE" id="PS50931"/>
    </source>
</evidence>
<dbReference type="InterPro" id="IPR050950">
    <property type="entry name" value="HTH-type_LysR_regulators"/>
</dbReference>
<evidence type="ECO:0000256" key="1">
    <source>
        <dbReference type="ARBA" id="ARBA00009437"/>
    </source>
</evidence>
<dbReference type="PANTHER" id="PTHR30419">
    <property type="entry name" value="HTH-TYPE TRANSCRIPTIONAL REGULATOR YBHD"/>
    <property type="match status" value="1"/>
</dbReference>
<evidence type="ECO:0000256" key="2">
    <source>
        <dbReference type="ARBA" id="ARBA00023015"/>
    </source>
</evidence>
<gene>
    <name evidence="6" type="ORF">DL237_14275</name>
</gene>
<dbReference type="InterPro" id="IPR005119">
    <property type="entry name" value="LysR_subst-bd"/>
</dbReference>
<reference evidence="6 7" key="1">
    <citation type="submission" date="2018-08" db="EMBL/GenBank/DDBJ databases">
        <title>Pseudooceanicola sediminis CY03 in the family Rhodobacteracea.</title>
        <authorList>
            <person name="Zhang Y.-J."/>
        </authorList>
    </citation>
    <scope>NUCLEOTIDE SEQUENCE [LARGE SCALE GENOMIC DNA]</scope>
    <source>
        <strain evidence="6 7">CY03</strain>
    </source>
</reference>
<keyword evidence="4" id="KW-0804">Transcription</keyword>
<comment type="similarity">
    <text evidence="1">Belongs to the LysR transcriptional regulatory family.</text>
</comment>
<dbReference type="Gene3D" id="3.40.190.10">
    <property type="entry name" value="Periplasmic binding protein-like II"/>
    <property type="match status" value="2"/>
</dbReference>
<dbReference type="FunFam" id="1.10.10.10:FF:000001">
    <property type="entry name" value="LysR family transcriptional regulator"/>
    <property type="match status" value="1"/>
</dbReference>
<dbReference type="InterPro" id="IPR036390">
    <property type="entry name" value="WH_DNA-bd_sf"/>
</dbReference>
<evidence type="ECO:0000313" key="7">
    <source>
        <dbReference type="Proteomes" id="UP000265848"/>
    </source>
</evidence>
<dbReference type="GO" id="GO:0003700">
    <property type="term" value="F:DNA-binding transcription factor activity"/>
    <property type="evidence" value="ECO:0007669"/>
    <property type="project" value="InterPro"/>
</dbReference>
<comment type="caution">
    <text evidence="6">The sequence shown here is derived from an EMBL/GenBank/DDBJ whole genome shotgun (WGS) entry which is preliminary data.</text>
</comment>
<keyword evidence="7" id="KW-1185">Reference proteome</keyword>
<dbReference type="Pfam" id="PF00126">
    <property type="entry name" value="HTH_1"/>
    <property type="match status" value="1"/>
</dbReference>
<dbReference type="PRINTS" id="PR00039">
    <property type="entry name" value="HTHLYSR"/>
</dbReference>
<sequence length="310" mass="34445">MTIENVELRHLRVFAAVARTQNFSHAARACGLSQSSVSTIIQQLEASLGVQLIDRTTRKVVLSQIGEDFLPGVKRILDDVDRQLQGLEDLRNFQSGQVHLACVPSVAMRLLPRVIDRFRQEFPRISVKLSEVPRGTTMAMVRNGEADFAIANEPGDASDVESTRLMEDVFALVMRRDHPLATRAEVTWAQAQAAGLVMMGAQTGIRLEIRHGLPEGTPDVTALYEAEHPVSLLAMVERGLGVAPLPSLAWPPPENRMLTIRPLTRPRVTRTLHLIQRAGRSLSPGAWHFRRTIITEATREAIELEELPRA</sequence>
<protein>
    <submittedName>
        <fullName evidence="6">LysR family transcriptional regulator</fullName>
    </submittedName>
</protein>
<dbReference type="InterPro" id="IPR000847">
    <property type="entry name" value="LysR_HTH_N"/>
</dbReference>
<dbReference type="Proteomes" id="UP000265848">
    <property type="component" value="Unassembled WGS sequence"/>
</dbReference>
<dbReference type="PANTHER" id="PTHR30419:SF8">
    <property type="entry name" value="NITROGEN ASSIMILATION TRANSCRIPTIONAL ACTIVATOR-RELATED"/>
    <property type="match status" value="1"/>
</dbReference>
<dbReference type="AlphaFoldDB" id="A0A399J5K0"/>
<evidence type="ECO:0000256" key="4">
    <source>
        <dbReference type="ARBA" id="ARBA00023163"/>
    </source>
</evidence>
<keyword evidence="2" id="KW-0805">Transcription regulation</keyword>
<dbReference type="PROSITE" id="PS50931">
    <property type="entry name" value="HTH_LYSR"/>
    <property type="match status" value="1"/>
</dbReference>
<dbReference type="CDD" id="cd08440">
    <property type="entry name" value="PBP2_LTTR_like_4"/>
    <property type="match status" value="1"/>
</dbReference>
<dbReference type="OrthoDB" id="9815174at2"/>
<evidence type="ECO:0000313" key="6">
    <source>
        <dbReference type="EMBL" id="RII38096.1"/>
    </source>
</evidence>